<reference evidence="4 5" key="1">
    <citation type="submission" date="2014-09" db="EMBL/GenBank/DDBJ databases">
        <authorList>
            <person name="Ellenberger Sabrina"/>
        </authorList>
    </citation>
    <scope>NUCLEOTIDE SEQUENCE [LARGE SCALE GENOMIC DNA]</scope>
    <source>
        <strain evidence="4 5">CBS 412.66</strain>
    </source>
</reference>
<protein>
    <recommendedName>
        <fullName evidence="3">Phosphatidate phosphatase APP1 catalytic domain-containing protein</fullName>
    </recommendedName>
</protein>
<dbReference type="EMBL" id="LN734142">
    <property type="protein sequence ID" value="CEP19894.1"/>
    <property type="molecule type" value="Genomic_DNA"/>
</dbReference>
<dbReference type="SUPFAM" id="SSF57997">
    <property type="entry name" value="Tropomyosin"/>
    <property type="match status" value="1"/>
</dbReference>
<feature type="region of interest" description="Disordered" evidence="2">
    <location>
        <begin position="790"/>
        <end position="841"/>
    </location>
</feature>
<dbReference type="STRING" id="35722.A0A0B7NXI8"/>
<feature type="domain" description="Phosphatidate phosphatase APP1 catalytic" evidence="3">
    <location>
        <begin position="606"/>
        <end position="753"/>
    </location>
</feature>
<gene>
    <name evidence="4" type="primary">PARPA_14213.1 scaffold 48842</name>
</gene>
<evidence type="ECO:0000259" key="3">
    <source>
        <dbReference type="Pfam" id="PF09949"/>
    </source>
</evidence>
<evidence type="ECO:0000313" key="4">
    <source>
        <dbReference type="EMBL" id="CEP19894.1"/>
    </source>
</evidence>
<name>A0A0B7NXI8_9FUNG</name>
<proteinExistence type="predicted"/>
<evidence type="ECO:0000256" key="2">
    <source>
        <dbReference type="SAM" id="MobiDB-lite"/>
    </source>
</evidence>
<dbReference type="AlphaFoldDB" id="A0A0B7NXI8"/>
<accession>A0A0B7NXI8</accession>
<sequence>MESRKRVATSPTLASKPKQRKTAPPAIVGTKASMARAKAVNAQLAENKSRLPRRKKPEEPKSLAKSFKTTAAGLKERPAWDLRGKVADMTNMFEMNKQRLDELHKFKRELEITKDEKESQEKEALQKAAALRTELQELERNHTINIEELNANQRIEYQRLEDDSLNHSRRLASIEVEVGDAKRRLNVEVKQLDQIKEENEALKTSIEITSNEFQNLDNENRTLDSDIKKLQESLQSREAEVESKHSKLEQINDSVQILESKLSSANADRERLLNKIRDLEIKKKITAMHKPSLKHYHFPTKSSLPMASNATANSITQSSALSVNTKAHCSVHRECILFPTYAFRDLSNLDEWVVRTKGWALSLKKPGPKQRVLKGITKSVAGKGSATHENANKMFENRFKYFMAKGKRNKRIEIEAIGAATNAEWIQICNNHSLQSPSTPQDDLSDFQLPLEKTSPQWQKICNAAKPHMDHTSIVIHDDDVNPLPIILNTPYPLTFMASNVNHHGTNTSSDEDDEERISSCHDTTTCSPLIENGITLESEGTGVFEGEFRLPEKQVDAWTHTSNDTAEDERMIKIRSQSKSDFSAKKGFCFPPSYGIVQLIEPYGVSVISDIDDTIKDTRVLSGARTVLSNTFFNPTRAVPGMADAYLQWYNQGASYHYVSNSPYQLVHMLHQFINNHQFPPGSFHLRPSTGIISKLVQESGRSKRKSICKILRDFPRRKFVLVGDSGEIDLEIYTKIAIEFPGQIIKIFIRDITTNHCHHHRPNESKKRRRMRNKRSLTFPALFTSNLSAAGQRTESSPDLSSTIMGHDDNTTTISTDYEDDTDEEYLDDDEDKEEDDTASKLAELILEPSLTGHQPLDIASSLRPSAIKIQDHTAADGQPPAPSQSLMQLFTRLAIARRAVKDVDIALFKDSKELYQDEKVMYALAKHKNSKEQ</sequence>
<dbReference type="InterPro" id="IPR019236">
    <property type="entry name" value="APP1_cat"/>
</dbReference>
<evidence type="ECO:0000256" key="1">
    <source>
        <dbReference type="SAM" id="Coils"/>
    </source>
</evidence>
<evidence type="ECO:0000313" key="5">
    <source>
        <dbReference type="Proteomes" id="UP000054107"/>
    </source>
</evidence>
<feature type="region of interest" description="Disordered" evidence="2">
    <location>
        <begin position="1"/>
        <end position="65"/>
    </location>
</feature>
<dbReference type="InterPro" id="IPR052935">
    <property type="entry name" value="Mg2+_PAP"/>
</dbReference>
<dbReference type="Proteomes" id="UP000054107">
    <property type="component" value="Unassembled WGS sequence"/>
</dbReference>
<dbReference type="GO" id="GO:0030479">
    <property type="term" value="C:actin cortical patch"/>
    <property type="evidence" value="ECO:0007669"/>
    <property type="project" value="TreeGrafter"/>
</dbReference>
<feature type="compositionally biased region" description="Polar residues" evidence="2">
    <location>
        <begin position="790"/>
        <end position="806"/>
    </location>
</feature>
<dbReference type="PANTHER" id="PTHR28208:SF3">
    <property type="entry name" value="PHOSPHATIDATE PHOSPHATASE APP1"/>
    <property type="match status" value="1"/>
</dbReference>
<feature type="coiled-coil region" evidence="1">
    <location>
        <begin position="103"/>
        <end position="152"/>
    </location>
</feature>
<keyword evidence="1" id="KW-0175">Coiled coil</keyword>
<dbReference type="OrthoDB" id="2287144at2759"/>
<organism evidence="4 5">
    <name type="scientific">Parasitella parasitica</name>
    <dbReference type="NCBI Taxonomy" id="35722"/>
    <lineage>
        <taxon>Eukaryota</taxon>
        <taxon>Fungi</taxon>
        <taxon>Fungi incertae sedis</taxon>
        <taxon>Mucoromycota</taxon>
        <taxon>Mucoromycotina</taxon>
        <taxon>Mucoromycetes</taxon>
        <taxon>Mucorales</taxon>
        <taxon>Mucorineae</taxon>
        <taxon>Mucoraceae</taxon>
        <taxon>Parasitella</taxon>
    </lineage>
</organism>
<feature type="coiled-coil region" evidence="1">
    <location>
        <begin position="178"/>
        <end position="282"/>
    </location>
</feature>
<dbReference type="Pfam" id="PF09949">
    <property type="entry name" value="APP1_cat"/>
    <property type="match status" value="1"/>
</dbReference>
<feature type="compositionally biased region" description="Acidic residues" evidence="2">
    <location>
        <begin position="819"/>
        <end position="839"/>
    </location>
</feature>
<dbReference type="PANTHER" id="PTHR28208">
    <property type="entry name" value="PHOSPHATIDATE PHOSPHATASE APP1"/>
    <property type="match status" value="1"/>
</dbReference>
<keyword evidence="5" id="KW-1185">Reference proteome</keyword>
<dbReference type="GO" id="GO:0008195">
    <property type="term" value="F:phosphatidate phosphatase activity"/>
    <property type="evidence" value="ECO:0007669"/>
    <property type="project" value="InterPro"/>
</dbReference>